<dbReference type="GO" id="GO:0004540">
    <property type="term" value="F:RNA nuclease activity"/>
    <property type="evidence" value="ECO:0007669"/>
    <property type="project" value="InterPro"/>
</dbReference>
<dbReference type="EMBL" id="PVWG01000007">
    <property type="protein sequence ID" value="PSB20221.1"/>
    <property type="molecule type" value="Genomic_DNA"/>
</dbReference>
<dbReference type="OrthoDB" id="9796612at2"/>
<evidence type="ECO:0000256" key="3">
    <source>
        <dbReference type="ARBA" id="ARBA00022801"/>
    </source>
</evidence>
<protein>
    <submittedName>
        <fullName evidence="5">DUF86 domain-containing protein</fullName>
    </submittedName>
</protein>
<keyword evidence="2" id="KW-0540">Nuclease</keyword>
<dbReference type="InterPro" id="IPR052379">
    <property type="entry name" value="Type_VII_TA_RNase"/>
</dbReference>
<accession>A0A2T1DIF9</accession>
<evidence type="ECO:0000313" key="5">
    <source>
        <dbReference type="EMBL" id="PSB20221.1"/>
    </source>
</evidence>
<reference evidence="5 6" key="1">
    <citation type="submission" date="2018-02" db="EMBL/GenBank/DDBJ databases">
        <authorList>
            <person name="Cohen D.B."/>
            <person name="Kent A.D."/>
        </authorList>
    </citation>
    <scope>NUCLEOTIDE SEQUENCE [LARGE SCALE GENOMIC DNA]</scope>
    <source>
        <strain evidence="5 6">ULC007</strain>
    </source>
</reference>
<evidence type="ECO:0000256" key="2">
    <source>
        <dbReference type="ARBA" id="ARBA00022722"/>
    </source>
</evidence>
<dbReference type="Proteomes" id="UP000238634">
    <property type="component" value="Unassembled WGS sequence"/>
</dbReference>
<dbReference type="PANTHER" id="PTHR33397">
    <property type="entry name" value="UPF0331 PROTEIN YUTE"/>
    <property type="match status" value="1"/>
</dbReference>
<dbReference type="InterPro" id="IPR037038">
    <property type="entry name" value="HepT-like_sf"/>
</dbReference>
<dbReference type="Pfam" id="PF01934">
    <property type="entry name" value="HepT-like"/>
    <property type="match status" value="1"/>
</dbReference>
<gene>
    <name evidence="5" type="ORF">C7B65_09110</name>
</gene>
<keyword evidence="1" id="KW-1277">Toxin-antitoxin system</keyword>
<dbReference type="GO" id="GO:0016787">
    <property type="term" value="F:hydrolase activity"/>
    <property type="evidence" value="ECO:0007669"/>
    <property type="project" value="UniProtKB-KW"/>
</dbReference>
<organism evidence="5 6">
    <name type="scientific">Phormidesmis priestleyi ULC007</name>
    <dbReference type="NCBI Taxonomy" id="1920490"/>
    <lineage>
        <taxon>Bacteria</taxon>
        <taxon>Bacillati</taxon>
        <taxon>Cyanobacteriota</taxon>
        <taxon>Cyanophyceae</taxon>
        <taxon>Leptolyngbyales</taxon>
        <taxon>Leptolyngbyaceae</taxon>
        <taxon>Phormidesmis</taxon>
    </lineage>
</organism>
<evidence type="ECO:0000256" key="4">
    <source>
        <dbReference type="ARBA" id="ARBA00024207"/>
    </source>
</evidence>
<evidence type="ECO:0000313" key="6">
    <source>
        <dbReference type="Proteomes" id="UP000238634"/>
    </source>
</evidence>
<proteinExistence type="inferred from homology"/>
<dbReference type="GO" id="GO:0110001">
    <property type="term" value="C:toxin-antitoxin complex"/>
    <property type="evidence" value="ECO:0007669"/>
    <property type="project" value="InterPro"/>
</dbReference>
<comment type="caution">
    <text evidence="5">The sequence shown here is derived from an EMBL/GenBank/DDBJ whole genome shotgun (WGS) entry which is preliminary data.</text>
</comment>
<dbReference type="STRING" id="1920490.GCA_001895925_03675"/>
<dbReference type="RefSeq" id="WP_073070950.1">
    <property type="nucleotide sequence ID" value="NZ_MPPI01000009.1"/>
</dbReference>
<dbReference type="NCBIfam" id="NF047751">
    <property type="entry name" value="HepT_toxin"/>
    <property type="match status" value="1"/>
</dbReference>
<reference evidence="5 6" key="2">
    <citation type="submission" date="2018-03" db="EMBL/GenBank/DDBJ databases">
        <title>The ancient ancestry and fast evolution of plastids.</title>
        <authorList>
            <person name="Moore K.R."/>
            <person name="Magnabosco C."/>
            <person name="Momper L."/>
            <person name="Gold D.A."/>
            <person name="Bosak T."/>
            <person name="Fournier G.P."/>
        </authorList>
    </citation>
    <scope>NUCLEOTIDE SEQUENCE [LARGE SCALE GENOMIC DNA]</scope>
    <source>
        <strain evidence="5 6">ULC007</strain>
    </source>
</reference>
<keyword evidence="3" id="KW-0378">Hydrolase</keyword>
<dbReference type="Gene3D" id="1.20.120.580">
    <property type="entry name" value="bsu32300-like"/>
    <property type="match status" value="1"/>
</dbReference>
<name>A0A2T1DIF9_9CYAN</name>
<sequence>MNRKLKSLVKNLNALKHFENVTLEDYLNNYQMQLAVERSLELIIQASLDINRYLLKRIRKVNPKENAEVFLAAGQYGLLTPELGLVLSEFGKFRNVLVHLYEDINPNEVFSTIRETLEIYPTYAR</sequence>
<dbReference type="AlphaFoldDB" id="A0A2T1DIF9"/>
<dbReference type="PANTHER" id="PTHR33397:SF5">
    <property type="entry name" value="RNASE YUTE-RELATED"/>
    <property type="match status" value="1"/>
</dbReference>
<comment type="similarity">
    <text evidence="4">Belongs to the HepT RNase toxin family.</text>
</comment>
<evidence type="ECO:0000256" key="1">
    <source>
        <dbReference type="ARBA" id="ARBA00022649"/>
    </source>
</evidence>
<dbReference type="InterPro" id="IPR008201">
    <property type="entry name" value="HepT-like"/>
</dbReference>
<keyword evidence="6" id="KW-1185">Reference proteome</keyword>